<gene>
    <name evidence="4" type="primary">rfbD</name>
    <name evidence="4" type="ORF">WDS16_12925</name>
</gene>
<dbReference type="EMBL" id="CP147846">
    <property type="protein sequence ID" value="WXG71299.1"/>
    <property type="molecule type" value="Genomic_DNA"/>
</dbReference>
<dbReference type="NCBIfam" id="TIGR01214">
    <property type="entry name" value="rmlD"/>
    <property type="match status" value="1"/>
</dbReference>
<organism evidence="4 5">
    <name type="scientific">Rhodococcus sovatensis</name>
    <dbReference type="NCBI Taxonomy" id="1805840"/>
    <lineage>
        <taxon>Bacteria</taxon>
        <taxon>Bacillati</taxon>
        <taxon>Actinomycetota</taxon>
        <taxon>Actinomycetes</taxon>
        <taxon>Mycobacteriales</taxon>
        <taxon>Nocardiaceae</taxon>
        <taxon>Rhodococcus</taxon>
    </lineage>
</organism>
<dbReference type="CDD" id="cd05254">
    <property type="entry name" value="dTDP_HR_like_SDR_e"/>
    <property type="match status" value="1"/>
</dbReference>
<name>A0ABZ2PQH8_9NOCA</name>
<accession>A0ABZ2PQH8</accession>
<keyword evidence="5" id="KW-1185">Reference proteome</keyword>
<evidence type="ECO:0000256" key="2">
    <source>
        <dbReference type="RuleBase" id="RU364082"/>
    </source>
</evidence>
<dbReference type="PANTHER" id="PTHR10491:SF4">
    <property type="entry name" value="METHIONINE ADENOSYLTRANSFERASE 2 SUBUNIT BETA"/>
    <property type="match status" value="1"/>
</dbReference>
<comment type="pathway">
    <text evidence="2">Carbohydrate biosynthesis; dTDP-L-rhamnose biosynthesis.</text>
</comment>
<dbReference type="InterPro" id="IPR036291">
    <property type="entry name" value="NAD(P)-bd_dom_sf"/>
</dbReference>
<dbReference type="PANTHER" id="PTHR10491">
    <property type="entry name" value="DTDP-4-DEHYDRORHAMNOSE REDUCTASE"/>
    <property type="match status" value="1"/>
</dbReference>
<protein>
    <recommendedName>
        <fullName evidence="2">dTDP-4-dehydrorhamnose reductase</fullName>
        <ecNumber evidence="2">1.1.1.133</ecNumber>
    </recommendedName>
</protein>
<proteinExistence type="inferred from homology"/>
<comment type="similarity">
    <text evidence="1 2">Belongs to the dTDP-4-dehydrorhamnose reductase family.</text>
</comment>
<dbReference type="RefSeq" id="WP_338893029.1">
    <property type="nucleotide sequence ID" value="NZ_CP147846.1"/>
</dbReference>
<feature type="domain" description="RmlD-like substrate binding" evidence="3">
    <location>
        <begin position="3"/>
        <end position="281"/>
    </location>
</feature>
<evidence type="ECO:0000313" key="4">
    <source>
        <dbReference type="EMBL" id="WXG71299.1"/>
    </source>
</evidence>
<keyword evidence="2 4" id="KW-0560">Oxidoreductase</keyword>
<evidence type="ECO:0000259" key="3">
    <source>
        <dbReference type="Pfam" id="PF04321"/>
    </source>
</evidence>
<keyword evidence="2" id="KW-0521">NADP</keyword>
<comment type="function">
    <text evidence="2">Catalyzes the reduction of dTDP-6-deoxy-L-lyxo-4-hexulose to yield dTDP-L-rhamnose.</text>
</comment>
<dbReference type="InterPro" id="IPR005913">
    <property type="entry name" value="dTDP_dehydrorham_reduct"/>
</dbReference>
<dbReference type="GO" id="GO:0008831">
    <property type="term" value="F:dTDP-4-dehydrorhamnose reductase activity"/>
    <property type="evidence" value="ECO:0007669"/>
    <property type="project" value="UniProtKB-EC"/>
</dbReference>
<dbReference type="SUPFAM" id="SSF51735">
    <property type="entry name" value="NAD(P)-binding Rossmann-fold domains"/>
    <property type="match status" value="1"/>
</dbReference>
<evidence type="ECO:0000313" key="5">
    <source>
        <dbReference type="Proteomes" id="UP001432000"/>
    </source>
</evidence>
<evidence type="ECO:0000256" key="1">
    <source>
        <dbReference type="ARBA" id="ARBA00010944"/>
    </source>
</evidence>
<sequence>MANILVTGAGGQLGRQILERAGNGELEHTTVGTTSAELDITDPAAVAAAVMPGMVVVNCAAYTAVDAAETDEARAMAVNADGPRNLAEACARVGARLIHISTDYVFDGTSTTPYEPDASTAPQGAYGRTKLAGEQAVLRVLPTAHVVRTAWVYTGSGSDFVSTMRRLEGERDTVRVVDDQVGSPTYSWDLAGGVLELVTANQVHAPILHATNRGTASWYELAREVFAGVGADPDRVKRCSSSEYVRPAPRPAYSVLSAEAWARAGLTPLRDWRDALADALAVSGPATT</sequence>
<dbReference type="Gene3D" id="3.40.50.720">
    <property type="entry name" value="NAD(P)-binding Rossmann-like Domain"/>
    <property type="match status" value="1"/>
</dbReference>
<dbReference type="EC" id="1.1.1.133" evidence="2"/>
<dbReference type="Pfam" id="PF04321">
    <property type="entry name" value="RmlD_sub_bind"/>
    <property type="match status" value="1"/>
</dbReference>
<dbReference type="Proteomes" id="UP001432000">
    <property type="component" value="Chromosome"/>
</dbReference>
<dbReference type="InterPro" id="IPR029903">
    <property type="entry name" value="RmlD-like-bd"/>
</dbReference>
<reference evidence="4 5" key="1">
    <citation type="submission" date="2024-03" db="EMBL/GenBank/DDBJ databases">
        <title>Natural products discovery in diverse microorganisms through a two-stage MS feature dereplication strategy.</title>
        <authorList>
            <person name="Zhang R."/>
        </authorList>
    </citation>
    <scope>NUCLEOTIDE SEQUENCE [LARGE SCALE GENOMIC DNA]</scope>
    <source>
        <strain evidence="4 5">18930</strain>
    </source>
</reference>
<dbReference type="Gene3D" id="3.90.25.10">
    <property type="entry name" value="UDP-galactose 4-epimerase, domain 1"/>
    <property type="match status" value="1"/>
</dbReference>